<dbReference type="EMBL" id="CP020771">
    <property type="protein sequence ID" value="ARI80504.1"/>
    <property type="molecule type" value="Genomic_DNA"/>
</dbReference>
<dbReference type="Proteomes" id="UP000192439">
    <property type="component" value="Chromosome"/>
</dbReference>
<proteinExistence type="predicted"/>
<organism evidence="1 2">
    <name type="scientific">Microcystis aeruginosa PCC 7806SL</name>
    <dbReference type="NCBI Taxonomy" id="1903187"/>
    <lineage>
        <taxon>Bacteria</taxon>
        <taxon>Bacillati</taxon>
        <taxon>Cyanobacteriota</taxon>
        <taxon>Cyanophyceae</taxon>
        <taxon>Oscillatoriophycideae</taxon>
        <taxon>Chroococcales</taxon>
        <taxon>Microcystaceae</taxon>
        <taxon>Microcystis</taxon>
    </lineage>
</organism>
<dbReference type="AlphaFoldDB" id="A0AB33BRI0"/>
<gene>
    <name evidence="1" type="ORF">BH695_1223</name>
</gene>
<reference evidence="1 2" key="1">
    <citation type="journal article" date="2018" name="Harmful Algae">
        <title>The highly heterogeneous methylated genomes and diverse restriction-modification systems of bloom-forming Microcystis.</title>
        <authorList>
            <person name="Zhao L."/>
            <person name="Song Y."/>
            <person name="Li L."/>
            <person name="Gan N."/>
            <person name="Brand J.J."/>
            <person name="Song L."/>
        </authorList>
    </citation>
    <scope>NUCLEOTIDE SEQUENCE [LARGE SCALE GENOMIC DNA]</scope>
    <source>
        <strain evidence="1 2">PCC 7806SL</strain>
    </source>
</reference>
<name>A0AB33BRI0_MICA7</name>
<sequence>MTMVRNQYWLWQNAPKNRYFSAFLRAEKEEILSPIRFA</sequence>
<evidence type="ECO:0000313" key="2">
    <source>
        <dbReference type="Proteomes" id="UP000192439"/>
    </source>
</evidence>
<accession>A0AB33BRI0</accession>
<evidence type="ECO:0000313" key="1">
    <source>
        <dbReference type="EMBL" id="ARI80504.1"/>
    </source>
</evidence>
<keyword evidence="2" id="KW-1185">Reference proteome</keyword>
<protein>
    <submittedName>
        <fullName evidence="1">Uncharacterized protein</fullName>
    </submittedName>
</protein>